<reference evidence="3 4" key="2">
    <citation type="submission" date="2018-02" db="EMBL/GenBank/DDBJ databases">
        <title>Subsurface microbial communities from deep shales in Ohio and West Virginia, USA.</title>
        <authorList>
            <person name="Wrighton K."/>
        </authorList>
    </citation>
    <scope>NUCLEOTIDE SEQUENCE [LARGE SCALE GENOMIC DNA]</scope>
    <source>
        <strain evidence="3 4">UTICA-S1B9</strain>
    </source>
</reference>
<dbReference type="AlphaFoldDB" id="A0A2S6G6A5"/>
<gene>
    <name evidence="3" type="ORF">B0H24_101119</name>
    <name evidence="2" type="ORF">BY455_11119</name>
</gene>
<feature type="transmembrane region" description="Helical" evidence="1">
    <location>
        <begin position="14"/>
        <end position="34"/>
    </location>
</feature>
<dbReference type="NCBIfam" id="TIGR03165">
    <property type="entry name" value="F1F0_chp_2"/>
    <property type="match status" value="1"/>
</dbReference>
<dbReference type="Pfam" id="PF12966">
    <property type="entry name" value="AtpR"/>
    <property type="match status" value="1"/>
</dbReference>
<evidence type="ECO:0000313" key="4">
    <source>
        <dbReference type="Proteomes" id="UP000239446"/>
    </source>
</evidence>
<keyword evidence="1" id="KW-1133">Transmembrane helix</keyword>
<dbReference type="EMBL" id="PTIT01000011">
    <property type="protein sequence ID" value="PPK51506.1"/>
    <property type="molecule type" value="Genomic_DNA"/>
</dbReference>
<evidence type="ECO:0000313" key="2">
    <source>
        <dbReference type="EMBL" id="PPK51506.1"/>
    </source>
</evidence>
<evidence type="ECO:0000313" key="5">
    <source>
        <dbReference type="Proteomes" id="UP000239648"/>
    </source>
</evidence>
<keyword evidence="1" id="KW-0472">Membrane</keyword>
<dbReference type="InterPro" id="IPR017581">
    <property type="entry name" value="AtpR-like"/>
</dbReference>
<comment type="caution">
    <text evidence="3">The sequence shown here is derived from an EMBL/GenBank/DDBJ whole genome shotgun (WGS) entry which is preliminary data.</text>
</comment>
<evidence type="ECO:0000256" key="1">
    <source>
        <dbReference type="SAM" id="Phobius"/>
    </source>
</evidence>
<sequence>MIESNVFSGPLPGYIASLGLGIALGLFFLWGLWLTVRTLPDSNRPALLMLASLVLRFGVVVAGFFLVARYGQWPHLMVAAAGFTLPRLLITQRGPATEPRGGTGP</sequence>
<proteinExistence type="predicted"/>
<dbReference type="RefSeq" id="WP_104416122.1">
    <property type="nucleotide sequence ID" value="NZ_PTIT01000011.1"/>
</dbReference>
<protein>
    <submittedName>
        <fullName evidence="3">F1F0 ATPase subunit 2</fullName>
    </submittedName>
</protein>
<evidence type="ECO:0000313" key="3">
    <source>
        <dbReference type="EMBL" id="PPK54666.1"/>
    </source>
</evidence>
<keyword evidence="1" id="KW-0812">Transmembrane</keyword>
<dbReference type="EMBL" id="PTIU01000011">
    <property type="protein sequence ID" value="PPK54666.1"/>
    <property type="molecule type" value="Genomic_DNA"/>
</dbReference>
<dbReference type="OrthoDB" id="467414at2"/>
<feature type="transmembrane region" description="Helical" evidence="1">
    <location>
        <begin position="46"/>
        <end position="67"/>
    </location>
</feature>
<organism evidence="3 4">
    <name type="scientific">Marinobacter persicus</name>
    <dbReference type="NCBI Taxonomy" id="930118"/>
    <lineage>
        <taxon>Bacteria</taxon>
        <taxon>Pseudomonadati</taxon>
        <taxon>Pseudomonadota</taxon>
        <taxon>Gammaproteobacteria</taxon>
        <taxon>Pseudomonadales</taxon>
        <taxon>Marinobacteraceae</taxon>
        <taxon>Marinobacter</taxon>
    </lineage>
</organism>
<name>A0A2S6G6A5_9GAMM</name>
<accession>A0A2S6G6A5</accession>
<dbReference type="Proteomes" id="UP000239648">
    <property type="component" value="Unassembled WGS sequence"/>
</dbReference>
<dbReference type="Proteomes" id="UP000239446">
    <property type="component" value="Unassembled WGS sequence"/>
</dbReference>
<keyword evidence="5" id="KW-1185">Reference proteome</keyword>
<reference evidence="2 5" key="1">
    <citation type="submission" date="2018-02" db="EMBL/GenBank/DDBJ databases">
        <title>Deep subsurface shale carbon reservoir microbial communities from Ohio and West Virginia, USA.</title>
        <authorList>
            <person name="Wrighton K."/>
        </authorList>
    </citation>
    <scope>NUCLEOTIDE SEQUENCE [LARGE SCALE GENOMIC DNA]</scope>
    <source>
        <strain evidence="2 5">UTICA-S1B6</strain>
    </source>
</reference>